<proteinExistence type="predicted"/>
<feature type="region of interest" description="Disordered" evidence="1">
    <location>
        <begin position="1"/>
        <end position="50"/>
    </location>
</feature>
<protein>
    <submittedName>
        <fullName evidence="3">HV80H14.11A</fullName>
    </submittedName>
    <submittedName>
        <fullName evidence="2">HV80H14.11B</fullName>
    </submittedName>
</protein>
<evidence type="ECO:0000256" key="1">
    <source>
        <dbReference type="SAM" id="MobiDB-lite"/>
    </source>
</evidence>
<dbReference type="EMBL" id="AF427791">
    <property type="protein sequence ID" value="AAM22821.1"/>
    <property type="molecule type" value="Genomic_DNA"/>
</dbReference>
<accession>Q8L436</accession>
<dbReference type="EMBL" id="AF427791">
    <property type="protein sequence ID" value="AAM22822.1"/>
    <property type="molecule type" value="Genomic_DNA"/>
</dbReference>
<sequence length="220" mass="22706">MTNLGGIEGELGAFPYQRPGKNKDLADQGSSLGGAQTDSQQSSVADVRDGSQQQVSGACCSWSTSVRGAHRNVAVGALRLAPILGGAGRAKRRWPCGARGAAAAVRGTRSGTSGAATVVRGVGASASRASGAAAAVRRAGASGARRDAVILSWRWRRCSRQQFATAAEAYGEGKGEAEAMVQDRAGGCGVWCEEDEVNHGQPLVNLVTAHRRGAWMMKGR</sequence>
<evidence type="ECO:0000313" key="2">
    <source>
        <dbReference type="EMBL" id="AAM22821.1"/>
    </source>
</evidence>
<organism evidence="2">
    <name type="scientific">Hordeum vulgare</name>
    <name type="common">Barley</name>
    <dbReference type="NCBI Taxonomy" id="4513"/>
    <lineage>
        <taxon>Eukaryota</taxon>
        <taxon>Viridiplantae</taxon>
        <taxon>Streptophyta</taxon>
        <taxon>Embryophyta</taxon>
        <taxon>Tracheophyta</taxon>
        <taxon>Spermatophyta</taxon>
        <taxon>Magnoliopsida</taxon>
        <taxon>Liliopsida</taxon>
        <taxon>Poales</taxon>
        <taxon>Poaceae</taxon>
        <taxon>BOP clade</taxon>
        <taxon>Pooideae</taxon>
        <taxon>Triticodae</taxon>
        <taxon>Triticeae</taxon>
        <taxon>Hordeinae</taxon>
        <taxon>Hordeum</taxon>
    </lineage>
</organism>
<evidence type="ECO:0000313" key="3">
    <source>
        <dbReference type="EMBL" id="AAM22822.1"/>
    </source>
</evidence>
<gene>
    <name evidence="2" type="primary">80H14.11b</name>
    <name evidence="3" type="synonym">80H14.11a</name>
</gene>
<name>Q8L436_HORVU</name>
<reference evidence="2" key="1">
    <citation type="journal article" date="2002" name="Plant Cell">
        <title>Genome dynamics and evolution of the Mla (powdery mildew) resistance locus in barley.</title>
        <authorList>
            <person name="Wei F."/>
            <person name="Wing R.A."/>
            <person name="Wise R.P."/>
        </authorList>
    </citation>
    <scope>NUCLEOTIDE SEQUENCE</scope>
</reference>
<feature type="compositionally biased region" description="Polar residues" evidence="1">
    <location>
        <begin position="28"/>
        <end position="50"/>
    </location>
</feature>
<dbReference type="AlphaFoldDB" id="Q8L436"/>